<gene>
    <name evidence="2" type="ORF">BGAPBR_K0040</name>
</gene>
<dbReference type="Proteomes" id="UP000006103">
    <property type="component" value="Plasmid PBr_lp36"/>
</dbReference>
<evidence type="ECO:0000313" key="3">
    <source>
        <dbReference type="Proteomes" id="UP000006103"/>
    </source>
</evidence>
<evidence type="ECO:0000256" key="1">
    <source>
        <dbReference type="SAM" id="Phobius"/>
    </source>
</evidence>
<keyword evidence="3" id="KW-1185">Reference proteome</keyword>
<geneLocation type="plasmid" evidence="2 3">
    <name>PBr_lp36</name>
</geneLocation>
<evidence type="ECO:0000313" key="2">
    <source>
        <dbReference type="EMBL" id="ACL34493.1"/>
    </source>
</evidence>
<feature type="transmembrane region" description="Helical" evidence="1">
    <location>
        <begin position="12"/>
        <end position="34"/>
    </location>
</feature>
<accession>B8F0S3</accession>
<dbReference type="EMBL" id="CP001302">
    <property type="protein sequence ID" value="ACL34493.1"/>
    <property type="molecule type" value="Genomic_DNA"/>
</dbReference>
<sequence>MLLAIYSIISTKIGFFIYYSFRSVWVFKFFYFSFLSF</sequence>
<protein>
    <submittedName>
        <fullName evidence="2">Uncharacterized protein</fullName>
    </submittedName>
</protein>
<reference evidence="2 3" key="1">
    <citation type="journal article" date="2011" name="J. Bacteriol.">
        <title>Whole-genome sequences of two Borrelia afzelii and two Borrelia garinii Lyme disease agent isolates.</title>
        <authorList>
            <person name="Casjens S.R."/>
            <person name="Mongodin E.F."/>
            <person name="Qiu W.-G."/>
            <person name="Dunn J.J."/>
            <person name="Luft B.J."/>
            <person name="Fraser-Liggett C.M."/>
            <person name="Schutzer S.E."/>
        </authorList>
    </citation>
    <scope>NUCLEOTIDE SEQUENCE [LARGE SCALE GENOMIC DNA]</scope>
    <source>
        <strain evidence="2 3">PBr</strain>
    </source>
</reference>
<proteinExistence type="predicted"/>
<keyword evidence="1" id="KW-0472">Membrane</keyword>
<keyword evidence="2" id="KW-0614">Plasmid</keyword>
<organism evidence="2 3">
    <name type="scientific">Borreliella garinii PBr</name>
    <dbReference type="NCBI Taxonomy" id="498743"/>
    <lineage>
        <taxon>Bacteria</taxon>
        <taxon>Pseudomonadati</taxon>
        <taxon>Spirochaetota</taxon>
        <taxon>Spirochaetia</taxon>
        <taxon>Spirochaetales</taxon>
        <taxon>Borreliaceae</taxon>
        <taxon>Borreliella</taxon>
    </lineage>
</organism>
<name>B8F0S3_BORGR</name>
<keyword evidence="1" id="KW-1133">Transmembrane helix</keyword>
<keyword evidence="1" id="KW-0812">Transmembrane</keyword>
<dbReference type="AlphaFoldDB" id="B8F0S3"/>